<accession>A0ABZ0GML6</accession>
<evidence type="ECO:0000313" key="1">
    <source>
        <dbReference type="EMBL" id="WOH36802.1"/>
    </source>
</evidence>
<proteinExistence type="predicted"/>
<sequence length="214" mass="24989">MDLKSVLTDGVSDFYSEKYQSALDKFVYFFDNTSESSEWAGVRLSFGLSTWGELAKVYPDAKDKLVARKNIALKEYNSDPTKEKFKTFASICRYLGLGNEVLDIFYQYHLSNKQYAQLTFDPTYEYLIEAERYSICAEYIDYSKKYEHVFYVFGRTDKVPLEIKLSHLKKALIPLFKILNLNPDSEIYAKYTQKLVKDLNKHDIQSLYVEIING</sequence>
<dbReference type="RefSeq" id="WP_348395614.1">
    <property type="nucleotide sequence ID" value="NZ_CP136600.1"/>
</dbReference>
<protein>
    <submittedName>
        <fullName evidence="1">Uncharacterized protein</fullName>
    </submittedName>
</protein>
<dbReference type="Proteomes" id="UP001301442">
    <property type="component" value="Chromosome"/>
</dbReference>
<reference evidence="1 2" key="1">
    <citation type="submission" date="2023-09" db="EMBL/GenBank/DDBJ databases">
        <authorList>
            <person name="Qi X."/>
        </authorList>
    </citation>
    <scope>NUCLEOTIDE SEQUENCE [LARGE SCALE GENOMIC DNA]</scope>
    <source>
        <strain evidence="1 2">S1-1</strain>
    </source>
</reference>
<evidence type="ECO:0000313" key="2">
    <source>
        <dbReference type="Proteomes" id="UP001301442"/>
    </source>
</evidence>
<keyword evidence="2" id="KW-1185">Reference proteome</keyword>
<dbReference type="EMBL" id="CP136600">
    <property type="protein sequence ID" value="WOH36802.1"/>
    <property type="molecule type" value="Genomic_DNA"/>
</dbReference>
<name>A0ABZ0GML6_9GAMM</name>
<organism evidence="1 2">
    <name type="scientific">Thalassotalea fonticola</name>
    <dbReference type="NCBI Taxonomy" id="3065649"/>
    <lineage>
        <taxon>Bacteria</taxon>
        <taxon>Pseudomonadati</taxon>
        <taxon>Pseudomonadota</taxon>
        <taxon>Gammaproteobacteria</taxon>
        <taxon>Alteromonadales</taxon>
        <taxon>Colwelliaceae</taxon>
        <taxon>Thalassotalea</taxon>
    </lineage>
</organism>
<gene>
    <name evidence="1" type="ORF">RI844_15705</name>
</gene>